<evidence type="ECO:0000259" key="1">
    <source>
        <dbReference type="Pfam" id="PF03358"/>
    </source>
</evidence>
<dbReference type="PANTHER" id="PTHR30543">
    <property type="entry name" value="CHROMATE REDUCTASE"/>
    <property type="match status" value="1"/>
</dbReference>
<name>A0A1H5WA27_9RHOB</name>
<dbReference type="GO" id="GO:0005829">
    <property type="term" value="C:cytosol"/>
    <property type="evidence" value="ECO:0007669"/>
    <property type="project" value="TreeGrafter"/>
</dbReference>
<dbReference type="EMBL" id="FNVD01000007">
    <property type="protein sequence ID" value="SEF96051.1"/>
    <property type="molecule type" value="Genomic_DNA"/>
</dbReference>
<feature type="domain" description="NADPH-dependent FMN reductase-like" evidence="1">
    <location>
        <begin position="6"/>
        <end position="145"/>
    </location>
</feature>
<evidence type="ECO:0000313" key="3">
    <source>
        <dbReference type="Proteomes" id="UP000236742"/>
    </source>
</evidence>
<dbReference type="InterPro" id="IPR005025">
    <property type="entry name" value="FMN_Rdtase-like_dom"/>
</dbReference>
<proteinExistence type="predicted"/>
<dbReference type="Proteomes" id="UP000236742">
    <property type="component" value="Unassembled WGS sequence"/>
</dbReference>
<reference evidence="2 3" key="1">
    <citation type="submission" date="2016-10" db="EMBL/GenBank/DDBJ databases">
        <authorList>
            <person name="de Groot N.N."/>
        </authorList>
    </citation>
    <scope>NUCLEOTIDE SEQUENCE [LARGE SCALE GENOMIC DNA]</scope>
    <source>
        <strain evidence="2 3">DSM 23413</strain>
    </source>
</reference>
<dbReference type="Gene3D" id="3.40.50.360">
    <property type="match status" value="1"/>
</dbReference>
<dbReference type="RefSeq" id="WP_104008042.1">
    <property type="nucleotide sequence ID" value="NZ_FNVD01000007.1"/>
</dbReference>
<dbReference type="GO" id="GO:0016491">
    <property type="term" value="F:oxidoreductase activity"/>
    <property type="evidence" value="ECO:0007669"/>
    <property type="project" value="InterPro"/>
</dbReference>
<dbReference type="Pfam" id="PF03358">
    <property type="entry name" value="FMN_red"/>
    <property type="match status" value="1"/>
</dbReference>
<dbReference type="InterPro" id="IPR050712">
    <property type="entry name" value="NAD(P)H-dep_reductase"/>
</dbReference>
<dbReference type="InterPro" id="IPR029039">
    <property type="entry name" value="Flavoprotein-like_sf"/>
</dbReference>
<dbReference type="GO" id="GO:0010181">
    <property type="term" value="F:FMN binding"/>
    <property type="evidence" value="ECO:0007669"/>
    <property type="project" value="TreeGrafter"/>
</dbReference>
<dbReference type="OrthoDB" id="9812295at2"/>
<dbReference type="PANTHER" id="PTHR30543:SF21">
    <property type="entry name" value="NAD(P)H-DEPENDENT FMN REDUCTASE LOT6"/>
    <property type="match status" value="1"/>
</dbReference>
<dbReference type="AlphaFoldDB" id="A0A1H5WA27"/>
<gene>
    <name evidence="2" type="ORF">SAMN05421751_107179</name>
</gene>
<accession>A0A1H5WA27</accession>
<protein>
    <submittedName>
        <fullName evidence="2">Chromate reductase</fullName>
    </submittedName>
</protein>
<evidence type="ECO:0000313" key="2">
    <source>
        <dbReference type="EMBL" id="SEF96051.1"/>
    </source>
</evidence>
<keyword evidence="3" id="KW-1185">Reference proteome</keyword>
<organism evidence="2 3">
    <name type="scientific">Jhaorihella thermophila</name>
    <dbReference type="NCBI Taxonomy" id="488547"/>
    <lineage>
        <taxon>Bacteria</taxon>
        <taxon>Pseudomonadati</taxon>
        <taxon>Pseudomonadota</taxon>
        <taxon>Alphaproteobacteria</taxon>
        <taxon>Rhodobacterales</taxon>
        <taxon>Paracoccaceae</taxon>
        <taxon>Jhaorihella</taxon>
    </lineage>
</organism>
<sequence>MSDPVLLGICGALRRESTNRKLLREAARLFGPCDYVEADLRLPLFDADLQEAEGIPVEVQRLADQVAAADAVVISTPEYNKAPPGVLKNALDWISRTEGKPWQNKPVAVMSAAAGRAGGERAQSLLRLYMVPFQTRILQGPELHVADSAAQFDAAGRLVSERYARVLGQLMAKLRAEIECCGRGRGETGSDR</sequence>
<dbReference type="SUPFAM" id="SSF52218">
    <property type="entry name" value="Flavoproteins"/>
    <property type="match status" value="1"/>
</dbReference>